<dbReference type="GO" id="GO:0032259">
    <property type="term" value="P:methylation"/>
    <property type="evidence" value="ECO:0007669"/>
    <property type="project" value="UniProtKB-KW"/>
</dbReference>
<evidence type="ECO:0000313" key="3">
    <source>
        <dbReference type="EMBL" id="MBX7487978.1"/>
    </source>
</evidence>
<evidence type="ECO:0000256" key="1">
    <source>
        <dbReference type="SAM" id="SignalP"/>
    </source>
</evidence>
<accession>A0ABS7JD63</accession>
<dbReference type="GO" id="GO:0008168">
    <property type="term" value="F:methyltransferase activity"/>
    <property type="evidence" value="ECO:0007669"/>
    <property type="project" value="UniProtKB-KW"/>
</dbReference>
<dbReference type="CDD" id="cd02440">
    <property type="entry name" value="AdoMet_MTases"/>
    <property type="match status" value="1"/>
</dbReference>
<keyword evidence="3" id="KW-0489">Methyltransferase</keyword>
<dbReference type="Gene3D" id="3.40.50.150">
    <property type="entry name" value="Vaccinia Virus protein VP39"/>
    <property type="match status" value="1"/>
</dbReference>
<dbReference type="Proteomes" id="UP000776651">
    <property type="component" value="Unassembled WGS sequence"/>
</dbReference>
<feature type="domain" description="Methyltransferase" evidence="2">
    <location>
        <begin position="45"/>
        <end position="135"/>
    </location>
</feature>
<dbReference type="RefSeq" id="WP_221597509.1">
    <property type="nucleotide sequence ID" value="NZ_JAIGNQ010000002.1"/>
</dbReference>
<keyword evidence="4" id="KW-1185">Reference proteome</keyword>
<gene>
    <name evidence="3" type="ORF">K3177_05590</name>
</gene>
<comment type="caution">
    <text evidence="3">The sequence shown here is derived from an EMBL/GenBank/DDBJ whole genome shotgun (WGS) entry which is preliminary data.</text>
</comment>
<dbReference type="SUPFAM" id="SSF53335">
    <property type="entry name" value="S-adenosyl-L-methionine-dependent methyltransferases"/>
    <property type="match status" value="1"/>
</dbReference>
<sequence length="202" mass="21548">MIALARRVLAIPALFNAYQAAVGANHAKSVFVNEWIRPIQGDCLLDIGCGTGAIIPFLPTDTHVTGVDINAAYVATARKSHGKRARFILGDASDPSVDLGENYDVAYAFGVLHHIPDLLASSLISGAIKRLRPGGRFVSIDPTLVLGQGAVSRYIVKSDRGQHVRSPEQIRAVFGATDPTLTVRTDLLRIPFAQVVAVAIKG</sequence>
<feature type="signal peptide" evidence="1">
    <location>
        <begin position="1"/>
        <end position="20"/>
    </location>
</feature>
<dbReference type="Pfam" id="PF13649">
    <property type="entry name" value="Methyltransf_25"/>
    <property type="match status" value="1"/>
</dbReference>
<reference evidence="3 4" key="1">
    <citation type="submission" date="2021-08" db="EMBL/GenBank/DDBJ databases">
        <title>Comparative Genomics Analysis of the Genus Qipengyuania Reveals Extensive Genetic Diversity and Metabolic Versatility, Including the Description of Fifteen Novel Species.</title>
        <authorList>
            <person name="Liu Y."/>
        </authorList>
    </citation>
    <scope>NUCLEOTIDE SEQUENCE [LARGE SCALE GENOMIC DNA]</scope>
    <source>
        <strain evidence="3 4">GH25</strain>
    </source>
</reference>
<keyword evidence="1" id="KW-0732">Signal</keyword>
<dbReference type="PANTHER" id="PTHR43464">
    <property type="entry name" value="METHYLTRANSFERASE"/>
    <property type="match status" value="1"/>
</dbReference>
<dbReference type="InterPro" id="IPR029063">
    <property type="entry name" value="SAM-dependent_MTases_sf"/>
</dbReference>
<evidence type="ECO:0000313" key="4">
    <source>
        <dbReference type="Proteomes" id="UP000776651"/>
    </source>
</evidence>
<protein>
    <submittedName>
        <fullName evidence="3">Class I SAM-dependent methyltransferase</fullName>
    </submittedName>
</protein>
<organism evidence="3 4">
    <name type="scientific">Qipengyuania pacifica</name>
    <dbReference type="NCBI Taxonomy" id="2860199"/>
    <lineage>
        <taxon>Bacteria</taxon>
        <taxon>Pseudomonadati</taxon>
        <taxon>Pseudomonadota</taxon>
        <taxon>Alphaproteobacteria</taxon>
        <taxon>Sphingomonadales</taxon>
        <taxon>Erythrobacteraceae</taxon>
        <taxon>Qipengyuania</taxon>
    </lineage>
</organism>
<evidence type="ECO:0000259" key="2">
    <source>
        <dbReference type="Pfam" id="PF13649"/>
    </source>
</evidence>
<name>A0ABS7JD63_9SPHN</name>
<feature type="chain" id="PRO_5046268668" evidence="1">
    <location>
        <begin position="21"/>
        <end position="202"/>
    </location>
</feature>
<proteinExistence type="predicted"/>
<dbReference type="EMBL" id="JAIGNQ010000002">
    <property type="protein sequence ID" value="MBX7487978.1"/>
    <property type="molecule type" value="Genomic_DNA"/>
</dbReference>
<dbReference type="InterPro" id="IPR041698">
    <property type="entry name" value="Methyltransf_25"/>
</dbReference>
<keyword evidence="3" id="KW-0808">Transferase</keyword>